<name>A0AAD7GXG1_9AGAR</name>
<keyword evidence="2" id="KW-0732">Signal</keyword>
<feature type="compositionally biased region" description="Acidic residues" evidence="1">
    <location>
        <begin position="34"/>
        <end position="44"/>
    </location>
</feature>
<dbReference type="EMBL" id="JARKIB010000443">
    <property type="protein sequence ID" value="KAJ7707285.1"/>
    <property type="molecule type" value="Genomic_DNA"/>
</dbReference>
<sequence>MIPVGAMLASMWLAPATAPTPAAPETPRGSSFGDDSELPNDDNTDIFGNDDGSDWMAPENLGAMQDIFNPPTATEPLASLPPSSSHLGSLTPLTLWPKGMTAPTSPMTAGRAAQAERGGSVAAATYVSAIDPALLMQGTPPPPPRARGCFNGAAFAPNHPVGRLGCPTLAPGNGEARRLHICAVLPILFDTYRKITATSPVRAFCDQEAYRREVAARPRADIFALSPTTRPVFTLPTDATPGFFTSASSSAPTLLTPSSSSSTLPSSTTLPPAALPVSSMPAVLATPSASVPAPAATAPKPAVYNSCPMANPTKAAAKAAKVARRRAVPDDITNAIADAPLASSAPTKARSSAPVGENVQLCTARPGGVREMVRLEKEAGKRAKEREAEQRRLASRMHNPDGNHDLVCVPAPHRSGRESKGKAPPRPDEGYTGKVVNSTRGELGRRQGPQGVEIVPRGKRSIFFIL</sequence>
<comment type="caution">
    <text evidence="3">The sequence shown here is derived from an EMBL/GenBank/DDBJ whole genome shotgun (WGS) entry which is preliminary data.</text>
</comment>
<reference evidence="3" key="1">
    <citation type="submission" date="2023-03" db="EMBL/GenBank/DDBJ databases">
        <title>Massive genome expansion in bonnet fungi (Mycena s.s.) driven by repeated elements and novel gene families across ecological guilds.</title>
        <authorList>
            <consortium name="Lawrence Berkeley National Laboratory"/>
            <person name="Harder C.B."/>
            <person name="Miyauchi S."/>
            <person name="Viragh M."/>
            <person name="Kuo A."/>
            <person name="Thoen E."/>
            <person name="Andreopoulos B."/>
            <person name="Lu D."/>
            <person name="Skrede I."/>
            <person name="Drula E."/>
            <person name="Henrissat B."/>
            <person name="Morin E."/>
            <person name="Kohler A."/>
            <person name="Barry K."/>
            <person name="LaButti K."/>
            <person name="Morin E."/>
            <person name="Salamov A."/>
            <person name="Lipzen A."/>
            <person name="Mereny Z."/>
            <person name="Hegedus B."/>
            <person name="Baldrian P."/>
            <person name="Stursova M."/>
            <person name="Weitz H."/>
            <person name="Taylor A."/>
            <person name="Grigoriev I.V."/>
            <person name="Nagy L.G."/>
            <person name="Martin F."/>
            <person name="Kauserud H."/>
        </authorList>
    </citation>
    <scope>NUCLEOTIDE SEQUENCE</scope>
    <source>
        <strain evidence="3">CBHHK182m</strain>
    </source>
</reference>
<feature type="chain" id="PRO_5041969642" evidence="2">
    <location>
        <begin position="19"/>
        <end position="466"/>
    </location>
</feature>
<feature type="region of interest" description="Disordered" evidence="1">
    <location>
        <begin position="250"/>
        <end position="270"/>
    </location>
</feature>
<feature type="compositionally biased region" description="Low complexity" evidence="1">
    <location>
        <begin position="18"/>
        <end position="27"/>
    </location>
</feature>
<proteinExistence type="predicted"/>
<evidence type="ECO:0000256" key="1">
    <source>
        <dbReference type="SAM" id="MobiDB-lite"/>
    </source>
</evidence>
<gene>
    <name evidence="3" type="ORF">B0H16DRAFT_1746506</name>
</gene>
<feature type="compositionally biased region" description="Basic and acidic residues" evidence="1">
    <location>
        <begin position="415"/>
        <end position="431"/>
    </location>
</feature>
<dbReference type="AlphaFoldDB" id="A0AAD7GXG1"/>
<feature type="signal peptide" evidence="2">
    <location>
        <begin position="1"/>
        <end position="18"/>
    </location>
</feature>
<feature type="region of interest" description="Disordered" evidence="1">
    <location>
        <begin position="378"/>
        <end position="451"/>
    </location>
</feature>
<keyword evidence="4" id="KW-1185">Reference proteome</keyword>
<protein>
    <submittedName>
        <fullName evidence="3">Uncharacterized protein</fullName>
    </submittedName>
</protein>
<evidence type="ECO:0000313" key="3">
    <source>
        <dbReference type="EMBL" id="KAJ7707285.1"/>
    </source>
</evidence>
<dbReference type="Proteomes" id="UP001215598">
    <property type="component" value="Unassembled WGS sequence"/>
</dbReference>
<evidence type="ECO:0000256" key="2">
    <source>
        <dbReference type="SAM" id="SignalP"/>
    </source>
</evidence>
<feature type="compositionally biased region" description="Basic and acidic residues" evidence="1">
    <location>
        <begin position="378"/>
        <end position="404"/>
    </location>
</feature>
<organism evidence="3 4">
    <name type="scientific">Mycena metata</name>
    <dbReference type="NCBI Taxonomy" id="1033252"/>
    <lineage>
        <taxon>Eukaryota</taxon>
        <taxon>Fungi</taxon>
        <taxon>Dikarya</taxon>
        <taxon>Basidiomycota</taxon>
        <taxon>Agaricomycotina</taxon>
        <taxon>Agaricomycetes</taxon>
        <taxon>Agaricomycetidae</taxon>
        <taxon>Agaricales</taxon>
        <taxon>Marasmiineae</taxon>
        <taxon>Mycenaceae</taxon>
        <taxon>Mycena</taxon>
    </lineage>
</organism>
<evidence type="ECO:0000313" key="4">
    <source>
        <dbReference type="Proteomes" id="UP001215598"/>
    </source>
</evidence>
<accession>A0AAD7GXG1</accession>
<feature type="region of interest" description="Disordered" evidence="1">
    <location>
        <begin position="18"/>
        <end position="53"/>
    </location>
</feature>